<evidence type="ECO:0000256" key="2">
    <source>
        <dbReference type="ARBA" id="ARBA00012438"/>
    </source>
</evidence>
<dbReference type="Gene3D" id="3.40.50.2300">
    <property type="match status" value="1"/>
</dbReference>
<reference evidence="7 8" key="1">
    <citation type="submission" date="2022-05" db="EMBL/GenBank/DDBJ databases">
        <authorList>
            <person name="Jo J.-H."/>
            <person name="Im W.-T."/>
        </authorList>
    </citation>
    <scope>NUCLEOTIDE SEQUENCE [LARGE SCALE GENOMIC DNA]</scope>
    <source>
        <strain evidence="7 8">NSE70-1</strain>
    </source>
</reference>
<proteinExistence type="predicted"/>
<dbReference type="Pfam" id="PF00072">
    <property type="entry name" value="Response_reg"/>
    <property type="match status" value="1"/>
</dbReference>
<dbReference type="PANTHER" id="PTHR43065">
    <property type="entry name" value="SENSOR HISTIDINE KINASE"/>
    <property type="match status" value="1"/>
</dbReference>
<dbReference type="EMBL" id="JAMGBA010000003">
    <property type="protein sequence ID" value="MCL6699504.1"/>
    <property type="molecule type" value="Genomic_DNA"/>
</dbReference>
<evidence type="ECO:0000313" key="7">
    <source>
        <dbReference type="EMBL" id="MCL6699504.1"/>
    </source>
</evidence>
<feature type="modified residue" description="4-aspartylphosphate" evidence="4">
    <location>
        <position position="572"/>
    </location>
</feature>
<name>A0ABT0RWV2_9SPHN</name>
<dbReference type="RefSeq" id="WP_249904961.1">
    <property type="nucleotide sequence ID" value="NZ_JAMGBA010000003.1"/>
</dbReference>
<dbReference type="PANTHER" id="PTHR43065:SF42">
    <property type="entry name" value="TWO-COMPONENT SENSOR PPRA"/>
    <property type="match status" value="1"/>
</dbReference>
<dbReference type="Pfam" id="PF08448">
    <property type="entry name" value="PAS_4"/>
    <property type="match status" value="1"/>
</dbReference>
<dbReference type="InterPro" id="IPR036890">
    <property type="entry name" value="HATPase_C_sf"/>
</dbReference>
<evidence type="ECO:0000256" key="3">
    <source>
        <dbReference type="ARBA" id="ARBA00022553"/>
    </source>
</evidence>
<dbReference type="SUPFAM" id="SSF55874">
    <property type="entry name" value="ATPase domain of HSP90 chaperone/DNA topoisomerase II/histidine kinase"/>
    <property type="match status" value="1"/>
</dbReference>
<dbReference type="InterPro" id="IPR004358">
    <property type="entry name" value="Sig_transdc_His_kin-like_C"/>
</dbReference>
<dbReference type="SMART" id="SM00387">
    <property type="entry name" value="HATPase_c"/>
    <property type="match status" value="1"/>
</dbReference>
<sequence length="647" mass="70618">MLGSKFPMFVAWGPELGFLYNDAYAVILGAKHPQAMGSRFEVIWKEIWSDVGPLAHRALQGEATWLEDLPLVMNRKGFDEQTWFTFSYSPVRGDDGQIAGMFCAVAETTEKVIAQRRVADENLTLEQRVAQALADKQVYADIVESTDAFVQMADPEFNFLAINKASADEFERIFGIRPKVGDNMLALLADKPEHRSAVESVWSRALAGEEFTEIAAFGDPALDRRHYEMKYNSLRDEDGRVIAAYQFVYDVTDRIRDLERLRDAEEALRQSQKMEAVGQLVSGLAHDFNNVLGAVVAAFDMIRRRGDDPERVSRFAEAGIQAAKRGAKLTSQLLAFSRTQRIELTPLFVCDVIEKIEDLLARTLGPLIELDLALNPEPVAVLADATQVEMTVLNLALNARDAMPEGGQLFIGTAVQHIAADPELEPGKYIELTIRDTGQGMDEDTLRKALDPFFTTKPVGKGTGLGLAQVYGSARQSGGTVRIDSKLGRGTTVRVFFPATDQAATRHLHENTAAHKGPSKGGLVLLIDDDEDLRSIVSSALNSLGYEVVTAADGPSGLNQLLSSRPDVLVVDFAMPGMNGAEVAKQARELCPNLPVVLASGYANTDAIERAIGKDGKILRKPFRIDELLAAVAEATGEAASSVEVPL</sequence>
<comment type="catalytic activity">
    <reaction evidence="1">
        <text>ATP + protein L-histidine = ADP + protein N-phospho-L-histidine.</text>
        <dbReference type="EC" id="2.7.13.3"/>
    </reaction>
</comment>
<dbReference type="EC" id="2.7.13.3" evidence="2"/>
<keyword evidence="8" id="KW-1185">Reference proteome</keyword>
<dbReference type="InterPro" id="IPR013656">
    <property type="entry name" value="PAS_4"/>
</dbReference>
<keyword evidence="3 4" id="KW-0597">Phosphoprotein</keyword>
<feature type="domain" description="Histidine kinase" evidence="5">
    <location>
        <begin position="283"/>
        <end position="501"/>
    </location>
</feature>
<evidence type="ECO:0000259" key="6">
    <source>
        <dbReference type="PROSITE" id="PS50110"/>
    </source>
</evidence>
<gene>
    <name evidence="7" type="ORF">LZ496_12005</name>
</gene>
<dbReference type="InterPro" id="IPR005467">
    <property type="entry name" value="His_kinase_dom"/>
</dbReference>
<organism evidence="7 8">
    <name type="scientific">Sphingomonas caseinilyticus</name>
    <dbReference type="NCBI Taxonomy" id="2908205"/>
    <lineage>
        <taxon>Bacteria</taxon>
        <taxon>Pseudomonadati</taxon>
        <taxon>Pseudomonadota</taxon>
        <taxon>Alphaproteobacteria</taxon>
        <taxon>Sphingomonadales</taxon>
        <taxon>Sphingomonadaceae</taxon>
        <taxon>Sphingomonas</taxon>
    </lineage>
</organism>
<feature type="domain" description="Response regulatory" evidence="6">
    <location>
        <begin position="523"/>
        <end position="636"/>
    </location>
</feature>
<dbReference type="InterPro" id="IPR003594">
    <property type="entry name" value="HATPase_dom"/>
</dbReference>
<dbReference type="InterPro" id="IPR003661">
    <property type="entry name" value="HisK_dim/P_dom"/>
</dbReference>
<dbReference type="Pfam" id="PF02518">
    <property type="entry name" value="HATPase_c"/>
    <property type="match status" value="1"/>
</dbReference>
<dbReference type="InterPro" id="IPR035965">
    <property type="entry name" value="PAS-like_dom_sf"/>
</dbReference>
<accession>A0ABT0RWV2</accession>
<dbReference type="CDD" id="cd00156">
    <property type="entry name" value="REC"/>
    <property type="match status" value="1"/>
</dbReference>
<dbReference type="PROSITE" id="PS50109">
    <property type="entry name" value="HIS_KIN"/>
    <property type="match status" value="1"/>
</dbReference>
<protein>
    <recommendedName>
        <fullName evidence="2">histidine kinase</fullName>
        <ecNumber evidence="2">2.7.13.3</ecNumber>
    </recommendedName>
</protein>
<dbReference type="Gene3D" id="1.10.287.130">
    <property type="match status" value="1"/>
</dbReference>
<dbReference type="CDD" id="cd00082">
    <property type="entry name" value="HisKA"/>
    <property type="match status" value="1"/>
</dbReference>
<dbReference type="InterPro" id="IPR036097">
    <property type="entry name" value="HisK_dim/P_sf"/>
</dbReference>
<evidence type="ECO:0000313" key="8">
    <source>
        <dbReference type="Proteomes" id="UP001203410"/>
    </source>
</evidence>
<dbReference type="Pfam" id="PF00512">
    <property type="entry name" value="HisKA"/>
    <property type="match status" value="1"/>
</dbReference>
<dbReference type="SMART" id="SM00388">
    <property type="entry name" value="HisKA"/>
    <property type="match status" value="1"/>
</dbReference>
<dbReference type="Gene3D" id="3.30.565.10">
    <property type="entry name" value="Histidine kinase-like ATPase, C-terminal domain"/>
    <property type="match status" value="1"/>
</dbReference>
<comment type="caution">
    <text evidence="7">The sequence shown here is derived from an EMBL/GenBank/DDBJ whole genome shotgun (WGS) entry which is preliminary data.</text>
</comment>
<dbReference type="Gene3D" id="3.30.450.20">
    <property type="entry name" value="PAS domain"/>
    <property type="match status" value="2"/>
</dbReference>
<dbReference type="SUPFAM" id="SSF47384">
    <property type="entry name" value="Homodimeric domain of signal transducing histidine kinase"/>
    <property type="match status" value="1"/>
</dbReference>
<dbReference type="PRINTS" id="PR00344">
    <property type="entry name" value="BCTRLSENSOR"/>
</dbReference>
<evidence type="ECO:0000256" key="1">
    <source>
        <dbReference type="ARBA" id="ARBA00000085"/>
    </source>
</evidence>
<dbReference type="Proteomes" id="UP001203410">
    <property type="component" value="Unassembled WGS sequence"/>
</dbReference>
<dbReference type="InterPro" id="IPR001789">
    <property type="entry name" value="Sig_transdc_resp-reg_receiver"/>
</dbReference>
<dbReference type="SUPFAM" id="SSF52172">
    <property type="entry name" value="CheY-like"/>
    <property type="match status" value="1"/>
</dbReference>
<evidence type="ECO:0000259" key="5">
    <source>
        <dbReference type="PROSITE" id="PS50109"/>
    </source>
</evidence>
<evidence type="ECO:0000256" key="4">
    <source>
        <dbReference type="PROSITE-ProRule" id="PRU00169"/>
    </source>
</evidence>
<dbReference type="PROSITE" id="PS50110">
    <property type="entry name" value="RESPONSE_REGULATORY"/>
    <property type="match status" value="1"/>
</dbReference>
<dbReference type="InterPro" id="IPR011006">
    <property type="entry name" value="CheY-like_superfamily"/>
</dbReference>
<dbReference type="SMART" id="SM00448">
    <property type="entry name" value="REC"/>
    <property type="match status" value="1"/>
</dbReference>
<dbReference type="SUPFAM" id="SSF55785">
    <property type="entry name" value="PYP-like sensor domain (PAS domain)"/>
    <property type="match status" value="2"/>
</dbReference>